<feature type="region of interest" description="Disordered" evidence="1">
    <location>
        <begin position="120"/>
        <end position="166"/>
    </location>
</feature>
<dbReference type="EMBL" id="AZHC01000006">
    <property type="protein sequence ID" value="OAA46959.1"/>
    <property type="molecule type" value="Genomic_DNA"/>
</dbReference>
<reference evidence="2 3" key="1">
    <citation type="journal article" date="2016" name="Genome Biol. Evol.">
        <title>Divergent and convergent evolution of fungal pathogenicity.</title>
        <authorList>
            <person name="Shang Y."/>
            <person name="Xiao G."/>
            <person name="Zheng P."/>
            <person name="Cen K."/>
            <person name="Zhan S."/>
            <person name="Wang C."/>
        </authorList>
    </citation>
    <scope>NUCLEOTIDE SEQUENCE [LARGE SCALE GENOMIC DNA]</scope>
    <source>
        <strain evidence="2 3">RCEF 4871</strain>
    </source>
</reference>
<dbReference type="OMA" id="MLWLRTR"/>
<feature type="compositionally biased region" description="Basic and acidic residues" evidence="1">
    <location>
        <begin position="408"/>
        <end position="418"/>
    </location>
</feature>
<accession>A0A167GQT7</accession>
<gene>
    <name evidence="2" type="ORF">NOR_02595</name>
</gene>
<protein>
    <submittedName>
        <fullName evidence="2">Uncharacterized protein</fullName>
    </submittedName>
</protein>
<evidence type="ECO:0000313" key="2">
    <source>
        <dbReference type="EMBL" id="OAA46959.1"/>
    </source>
</evidence>
<feature type="region of interest" description="Disordered" evidence="1">
    <location>
        <begin position="214"/>
        <end position="258"/>
    </location>
</feature>
<feature type="compositionally biased region" description="Polar residues" evidence="1">
    <location>
        <begin position="220"/>
        <end position="247"/>
    </location>
</feature>
<evidence type="ECO:0000256" key="1">
    <source>
        <dbReference type="SAM" id="MobiDB-lite"/>
    </source>
</evidence>
<dbReference type="Proteomes" id="UP000243498">
    <property type="component" value="Unassembled WGS sequence"/>
</dbReference>
<feature type="compositionally biased region" description="Polar residues" evidence="1">
    <location>
        <begin position="120"/>
        <end position="138"/>
    </location>
</feature>
<name>A0A167GQT7_METRR</name>
<organism evidence="2 3">
    <name type="scientific">Metarhizium rileyi (strain RCEF 4871)</name>
    <name type="common">Nomuraea rileyi</name>
    <dbReference type="NCBI Taxonomy" id="1649241"/>
    <lineage>
        <taxon>Eukaryota</taxon>
        <taxon>Fungi</taxon>
        <taxon>Dikarya</taxon>
        <taxon>Ascomycota</taxon>
        <taxon>Pezizomycotina</taxon>
        <taxon>Sordariomycetes</taxon>
        <taxon>Hypocreomycetidae</taxon>
        <taxon>Hypocreales</taxon>
        <taxon>Clavicipitaceae</taxon>
        <taxon>Metarhizium</taxon>
    </lineage>
</organism>
<feature type="compositionally biased region" description="Basic and acidic residues" evidence="1">
    <location>
        <begin position="328"/>
        <end position="375"/>
    </location>
</feature>
<keyword evidence="3" id="KW-1185">Reference proteome</keyword>
<feature type="region of interest" description="Disordered" evidence="1">
    <location>
        <begin position="328"/>
        <end position="447"/>
    </location>
</feature>
<sequence length="476" mass="51547">MASTQLHPGSFSHAGGKMSKSRSLTVVKPILKKLHSHHSDRESLDLDRGWDDQPSPGLAAGPDLGTYDSDGSYHFSTPKAVAARSARDVSFSLSVSDMAMAGSGLAVGLAVGSRSKYSHVRSTSGNSHTSSVATTTSGRNGGTFVHPFQQQPHAATPPLSYANSRASLENGMPTGYSPTITEDDADVDAYSSFHSTSTTPRPALYQSAFYQHPNHRRPSMASQHTSSLSDATQTARVAANRSNSGTTHPVLAPPSLNQSKTDLNLSALSSLAVDSPLLSNTPLGAAGTTLSSVKTNATSSSAAPLSPLRSSLDMGAFRLRSRSEVDNLTHQEQVREARRKFEAKERAKDEKYAKEQLRKRERAESKEAHKLEKSHTRLRKGSAHGSATSSTLSSGTDLRISSSRKHGAMLEDNREKVEFSSFGYDSTHPGQTPPSRPDEVHFKSQKRTKTAKYKTLSIWTAFMLWLRTRLLKMGRR</sequence>
<dbReference type="AlphaFoldDB" id="A0A167GQT7"/>
<feature type="compositionally biased region" description="Low complexity" evidence="1">
    <location>
        <begin position="383"/>
        <end position="396"/>
    </location>
</feature>
<feature type="region of interest" description="Disordered" evidence="1">
    <location>
        <begin position="1"/>
        <end position="22"/>
    </location>
</feature>
<dbReference type="STRING" id="1081105.A0A167GQT7"/>
<proteinExistence type="predicted"/>
<dbReference type="OrthoDB" id="5377213at2759"/>
<evidence type="ECO:0000313" key="3">
    <source>
        <dbReference type="Proteomes" id="UP000243498"/>
    </source>
</evidence>
<feature type="region of interest" description="Disordered" evidence="1">
    <location>
        <begin position="36"/>
        <end position="64"/>
    </location>
</feature>
<feature type="compositionally biased region" description="Basic and acidic residues" evidence="1">
    <location>
        <begin position="37"/>
        <end position="51"/>
    </location>
</feature>
<comment type="caution">
    <text evidence="2">The sequence shown here is derived from an EMBL/GenBank/DDBJ whole genome shotgun (WGS) entry which is preliminary data.</text>
</comment>